<keyword evidence="2" id="KW-0813">Transport</keyword>
<organism evidence="5 6">
    <name type="scientific">Sulfurimonas sediminis</name>
    <dbReference type="NCBI Taxonomy" id="2590020"/>
    <lineage>
        <taxon>Bacteria</taxon>
        <taxon>Pseudomonadati</taxon>
        <taxon>Campylobacterota</taxon>
        <taxon>Epsilonproteobacteria</taxon>
        <taxon>Campylobacterales</taxon>
        <taxon>Sulfurimonadaceae</taxon>
        <taxon>Sulfurimonas</taxon>
    </lineage>
</organism>
<accession>A0A7M1B2P3</accession>
<proteinExistence type="inferred from homology"/>
<evidence type="ECO:0000256" key="3">
    <source>
        <dbReference type="ARBA" id="ARBA00022729"/>
    </source>
</evidence>
<evidence type="ECO:0000313" key="6">
    <source>
        <dbReference type="Proteomes" id="UP000593719"/>
    </source>
</evidence>
<dbReference type="EMBL" id="CP041235">
    <property type="protein sequence ID" value="QOP42942.1"/>
    <property type="molecule type" value="Genomic_DNA"/>
</dbReference>
<dbReference type="InterPro" id="IPR023614">
    <property type="entry name" value="Porin_dom_sf"/>
</dbReference>
<gene>
    <name evidence="5" type="ORF">FJR45_02835</name>
</gene>
<dbReference type="SUPFAM" id="SSF56935">
    <property type="entry name" value="Porins"/>
    <property type="match status" value="1"/>
</dbReference>
<feature type="signal peptide" evidence="4">
    <location>
        <begin position="1"/>
        <end position="20"/>
    </location>
</feature>
<comment type="similarity">
    <text evidence="1">Belongs to the outer membrane porin (Opr) (TC 1.B.25) family.</text>
</comment>
<keyword evidence="6" id="KW-1185">Reference proteome</keyword>
<dbReference type="AlphaFoldDB" id="A0A7M1B2P3"/>
<dbReference type="InterPro" id="IPR005318">
    <property type="entry name" value="OM_porin_bac"/>
</dbReference>
<dbReference type="GO" id="GO:0016020">
    <property type="term" value="C:membrane"/>
    <property type="evidence" value="ECO:0007669"/>
    <property type="project" value="InterPro"/>
</dbReference>
<evidence type="ECO:0000313" key="5">
    <source>
        <dbReference type="EMBL" id="QOP42942.1"/>
    </source>
</evidence>
<protein>
    <submittedName>
        <fullName evidence="5">OprD family porin</fullName>
    </submittedName>
</protein>
<keyword evidence="3 4" id="KW-0732">Signal</keyword>
<evidence type="ECO:0000256" key="2">
    <source>
        <dbReference type="ARBA" id="ARBA00022448"/>
    </source>
</evidence>
<dbReference type="Pfam" id="PF03573">
    <property type="entry name" value="OprD"/>
    <property type="match status" value="1"/>
</dbReference>
<feature type="chain" id="PRO_5032718177" evidence="4">
    <location>
        <begin position="21"/>
        <end position="423"/>
    </location>
</feature>
<dbReference type="RefSeq" id="WP_193151257.1">
    <property type="nucleotide sequence ID" value="NZ_CP041235.1"/>
</dbReference>
<dbReference type="KEGG" id="ssei:FJR45_02835"/>
<dbReference type="Proteomes" id="UP000593719">
    <property type="component" value="Chromosome"/>
</dbReference>
<reference evidence="5 6" key="1">
    <citation type="submission" date="2019-06" db="EMBL/GenBank/DDBJ databases">
        <title>Sulfurimonas gotlandica sp. nov., a chemoautotrophic and psychrotolerant epsilonproteobacterium isolated from a pelagic redoxcline, and an emended description of the genus Sulfurimonas.</title>
        <authorList>
            <person name="Wang S."/>
            <person name="Jiang L."/>
            <person name="Shao Z."/>
        </authorList>
    </citation>
    <scope>NUCLEOTIDE SEQUENCE [LARGE SCALE GENOMIC DNA]</scope>
    <source>
        <strain evidence="5 6">S2-6</strain>
    </source>
</reference>
<evidence type="ECO:0000256" key="4">
    <source>
        <dbReference type="SAM" id="SignalP"/>
    </source>
</evidence>
<dbReference type="Gene3D" id="2.40.160.10">
    <property type="entry name" value="Porin"/>
    <property type="match status" value="1"/>
</dbReference>
<name>A0A7M1B2P3_9BACT</name>
<sequence>MLKIIRFSILYFSFTALLSAAEHTSVNEKRLHSVRKNIDKEALMQVKKVSATNNIEHMFEDARISGQLRTMFAGYEQKEQNVENNYATAVGGKLKYELAELQGFNAGAAVYISHDLGFATGEGIRHNSELSSGDGSYTQLAEAYINYKYKAFNIRAGRQILDTPLADSDDIRMISNTFEAYVASYSDGGLEMMAGNIQSWQGVDAGLDTPWEKTGSRGTNFGGLSYHDVWELNLWYYNITDVTNAFYFDGGIQYHFNEDMILHCVLQYLNETELASSAYDTTIYGGLFEFVVKGISLSIAYDKSLNKAATASFSGFGGGTLFSSMDTLILDDIADDRDAHAFVSSIGYTTDVFTLLYAYGDFKGNANSLGVKAHIIEQDVSLEYNIDNELLFACVYSMQKDKENFVNTDHDWNRIQFMVNYNF</sequence>
<evidence type="ECO:0000256" key="1">
    <source>
        <dbReference type="ARBA" id="ARBA00009075"/>
    </source>
</evidence>